<dbReference type="Proteomes" id="UP001224325">
    <property type="component" value="Chromosome"/>
</dbReference>
<dbReference type="KEGG" id="mlil:QLS71_006310"/>
<dbReference type="RefSeq" id="WP_308991626.1">
    <property type="nucleotide sequence ID" value="NZ_CP155618.1"/>
</dbReference>
<dbReference type="AlphaFoldDB" id="A0AAU7EHF5"/>
<gene>
    <name evidence="1" type="ORF">QLS71_006310</name>
</gene>
<protein>
    <recommendedName>
        <fullName evidence="3">RteC protein</fullName>
    </recommendedName>
</protein>
<evidence type="ECO:0000313" key="1">
    <source>
        <dbReference type="EMBL" id="XBL15627.1"/>
    </source>
</evidence>
<evidence type="ECO:0008006" key="3">
    <source>
        <dbReference type="Google" id="ProtNLM"/>
    </source>
</evidence>
<keyword evidence="2" id="KW-1185">Reference proteome</keyword>
<evidence type="ECO:0000313" key="2">
    <source>
        <dbReference type="Proteomes" id="UP001224325"/>
    </source>
</evidence>
<accession>A0AAU7EHF5</accession>
<proteinExistence type="predicted"/>
<name>A0AAU7EHF5_9FLAO</name>
<reference evidence="1" key="1">
    <citation type="submission" date="2024-04" db="EMBL/GenBank/DDBJ databases">
        <title>Mariniflexile litorale, isolated from the shallow sediments of the Sea of Japan.</title>
        <authorList>
            <person name="Romanenko L."/>
            <person name="Isaeva M."/>
        </authorList>
    </citation>
    <scope>NUCLEOTIDE SEQUENCE [LARGE SCALE GENOMIC DNA]</scope>
    <source>
        <strain evidence="1">KMM 9835</strain>
    </source>
</reference>
<organism evidence="1 2">
    <name type="scientific">Mariniflexile litorale</name>
    <dbReference type="NCBI Taxonomy" id="3045158"/>
    <lineage>
        <taxon>Bacteria</taxon>
        <taxon>Pseudomonadati</taxon>
        <taxon>Bacteroidota</taxon>
        <taxon>Flavobacteriia</taxon>
        <taxon>Flavobacteriales</taxon>
        <taxon>Flavobacteriaceae</taxon>
        <taxon>Mariniflexile</taxon>
    </lineage>
</organism>
<sequence>MYNSFSFNEFLDYEKYKNFRIDFLMFSDLEQEGIKVNIESDKITFNSKEVSLTEFTNYEYSIVRNENLNDLDQIFINNYLIPEIKKMYDTYLIRIEDRREKENKYSVIEKTGYYDEIESYFIKTLEKIEISSYLNSKVKNELVDVVNALRDFVFDKKAELIEPKNEKIPFNLSREQIAIIFSLMYKNNIINNSLSQPQLAKIIEDTFCHNKTENISHIRNLIYKYSKPNSLTGKQRSNIKQLIFDMLS</sequence>
<dbReference type="EMBL" id="CP155618">
    <property type="protein sequence ID" value="XBL15627.1"/>
    <property type="molecule type" value="Genomic_DNA"/>
</dbReference>